<dbReference type="GO" id="GO:0052381">
    <property type="term" value="F:tRNA dimethylallyltransferase activity"/>
    <property type="evidence" value="ECO:0007669"/>
    <property type="project" value="TreeGrafter"/>
</dbReference>
<dbReference type="GeneID" id="14868981"/>
<evidence type="ECO:0000256" key="5">
    <source>
        <dbReference type="SAM" id="MobiDB-lite"/>
    </source>
</evidence>
<dbReference type="EMBL" id="GL883021">
    <property type="protein sequence ID" value="EGG17556.1"/>
    <property type="molecule type" value="Genomic_DNA"/>
</dbReference>
<feature type="compositionally biased region" description="Low complexity" evidence="5">
    <location>
        <begin position="314"/>
        <end position="328"/>
    </location>
</feature>
<accession>F4Q2Z2</accession>
<reference evidence="7" key="1">
    <citation type="journal article" date="2011" name="Genome Res.">
        <title>Phylogeny-wide analysis of social amoeba genomes highlights ancient origins for complex intercellular communication.</title>
        <authorList>
            <person name="Heidel A.J."/>
            <person name="Lawal H.M."/>
            <person name="Felder M."/>
            <person name="Schilde C."/>
            <person name="Helps N.R."/>
            <person name="Tunggal B."/>
            <person name="Rivero F."/>
            <person name="John U."/>
            <person name="Schleicher M."/>
            <person name="Eichinger L."/>
            <person name="Platzer M."/>
            <person name="Noegel A.A."/>
            <person name="Schaap P."/>
            <person name="Gloeckner G."/>
        </authorList>
    </citation>
    <scope>NUCLEOTIDE SEQUENCE [LARGE SCALE GENOMIC DNA]</scope>
    <source>
        <strain evidence="7">SH3</strain>
    </source>
</reference>
<dbReference type="SUPFAM" id="SSF52540">
    <property type="entry name" value="P-loop containing nucleoside triphosphate hydrolases"/>
    <property type="match status" value="1"/>
</dbReference>
<evidence type="ECO:0000313" key="7">
    <source>
        <dbReference type="Proteomes" id="UP000007797"/>
    </source>
</evidence>
<keyword evidence="4" id="KW-0067">ATP-binding</keyword>
<dbReference type="InterPro" id="IPR027417">
    <property type="entry name" value="P-loop_NTPase"/>
</dbReference>
<feature type="region of interest" description="Disordered" evidence="5">
    <location>
        <begin position="294"/>
        <end position="338"/>
    </location>
</feature>
<protein>
    <submittedName>
        <fullName evidence="6">Isopentenyltransferase</fullName>
    </submittedName>
</protein>
<keyword evidence="7" id="KW-1185">Reference proteome</keyword>
<dbReference type="Proteomes" id="UP000007797">
    <property type="component" value="Unassembled WGS sequence"/>
</dbReference>
<dbReference type="KEGG" id="dfa:DFA_08552"/>
<dbReference type="Gene3D" id="3.40.50.300">
    <property type="entry name" value="P-loop containing nucleotide triphosphate hydrolases"/>
    <property type="match status" value="1"/>
</dbReference>
<dbReference type="GO" id="GO:0005524">
    <property type="term" value="F:ATP binding"/>
    <property type="evidence" value="ECO:0007669"/>
    <property type="project" value="UniProtKB-KW"/>
</dbReference>
<keyword evidence="2" id="KW-0808">Transferase</keyword>
<proteinExistence type="inferred from homology"/>
<gene>
    <name evidence="6" type="primary">iptC-2</name>
    <name evidence="6" type="ORF">DFA_08552</name>
</gene>
<dbReference type="STRING" id="1054147.F4Q2Z2"/>
<evidence type="ECO:0000256" key="1">
    <source>
        <dbReference type="ARBA" id="ARBA00005842"/>
    </source>
</evidence>
<evidence type="ECO:0000313" key="6">
    <source>
        <dbReference type="EMBL" id="EGG17556.1"/>
    </source>
</evidence>
<dbReference type="OrthoDB" id="775260at2759"/>
<keyword evidence="3" id="KW-0547">Nucleotide-binding</keyword>
<sequence>MLFNNITKYIKCNNGANTLNACFLKSVTTSSSSTTNNYRYNNVSNGCYSSTIVTSNNRIYNNNNNNRYYTSSRPKVMVIAGPTGIGKSRIGIEIAKQIGGEIISADSIQVYKNMLSVLREIDPESADSLTRNDYRRMAKSFYVYSQTGQKYSSFKKRDPGPAETLYDFRSFYVTTRRDFLMFLLNYRCEWMIQDGLVKEVVDLLLNGMSPSDAAARSIGYRQCVEALLTPMDTPISKDHATNFLNDFMSSTRAYSKRQAIWFRKCERTQWVNLSPLPEESLSIFNGGQDLSSWNPKSKNSVPTGWSPISPPSPTLSTVEHSSSSSSSSKQFNQTPEGFESAINTEESEALKTNSKQLLKVCKETKHEYLLFNQSTILPLAKLIRSGRQYIYEARPELFTPQLNPHLNGTATKKGDRMNQ</sequence>
<comment type="similarity">
    <text evidence="1">Belongs to the IPP transferase family.</text>
</comment>
<dbReference type="Gene3D" id="1.10.287.890">
    <property type="entry name" value="Crystal structure of tRNA isopentenylpyrophosphate transferase (bh2366) domain"/>
    <property type="match status" value="1"/>
</dbReference>
<dbReference type="GO" id="GO:0006400">
    <property type="term" value="P:tRNA modification"/>
    <property type="evidence" value="ECO:0007669"/>
    <property type="project" value="TreeGrafter"/>
</dbReference>
<dbReference type="InterPro" id="IPR039657">
    <property type="entry name" value="Dimethylallyltransferase"/>
</dbReference>
<evidence type="ECO:0000256" key="3">
    <source>
        <dbReference type="ARBA" id="ARBA00022741"/>
    </source>
</evidence>
<name>F4Q2Z2_CACFS</name>
<dbReference type="PANTHER" id="PTHR11088">
    <property type="entry name" value="TRNA DIMETHYLALLYLTRANSFERASE"/>
    <property type="match status" value="1"/>
</dbReference>
<evidence type="ECO:0000256" key="2">
    <source>
        <dbReference type="ARBA" id="ARBA00022679"/>
    </source>
</evidence>
<dbReference type="PANTHER" id="PTHR11088:SF60">
    <property type="entry name" value="TRNA DIMETHYLALLYLTRANSFERASE"/>
    <property type="match status" value="1"/>
</dbReference>
<organism evidence="6 7">
    <name type="scientific">Cavenderia fasciculata</name>
    <name type="common">Slime mold</name>
    <name type="synonym">Dictyostelium fasciculatum</name>
    <dbReference type="NCBI Taxonomy" id="261658"/>
    <lineage>
        <taxon>Eukaryota</taxon>
        <taxon>Amoebozoa</taxon>
        <taxon>Evosea</taxon>
        <taxon>Eumycetozoa</taxon>
        <taxon>Dictyostelia</taxon>
        <taxon>Acytosteliales</taxon>
        <taxon>Cavenderiaceae</taxon>
        <taxon>Cavenderia</taxon>
    </lineage>
</organism>
<evidence type="ECO:0000256" key="4">
    <source>
        <dbReference type="ARBA" id="ARBA00022840"/>
    </source>
</evidence>
<dbReference type="Pfam" id="PF01715">
    <property type="entry name" value="IPPT"/>
    <property type="match status" value="1"/>
</dbReference>
<dbReference type="Gene3D" id="1.10.20.140">
    <property type="match status" value="1"/>
</dbReference>
<dbReference type="RefSeq" id="XP_004356040.1">
    <property type="nucleotide sequence ID" value="XM_004355987.1"/>
</dbReference>
<dbReference type="AlphaFoldDB" id="F4Q2Z2"/>
<feature type="compositionally biased region" description="Polar residues" evidence="5">
    <location>
        <begin position="294"/>
        <end position="303"/>
    </location>
</feature>